<keyword evidence="1" id="KW-0863">Zinc-finger</keyword>
<evidence type="ECO:0000313" key="5">
    <source>
        <dbReference type="Proteomes" id="UP000050795"/>
    </source>
</evidence>
<dbReference type="Proteomes" id="UP000050795">
    <property type="component" value="Unassembled WGS sequence"/>
</dbReference>
<dbReference type="InterPro" id="IPR037688">
    <property type="entry name" value="ZBBX"/>
</dbReference>
<name>A0AA85JXP5_TRIRE</name>
<dbReference type="PROSITE" id="PS50119">
    <property type="entry name" value="ZF_BBOX"/>
    <property type="match status" value="1"/>
</dbReference>
<organism evidence="5 6">
    <name type="scientific">Trichobilharzia regenti</name>
    <name type="common">Nasal bird schistosome</name>
    <dbReference type="NCBI Taxonomy" id="157069"/>
    <lineage>
        <taxon>Eukaryota</taxon>
        <taxon>Metazoa</taxon>
        <taxon>Spiralia</taxon>
        <taxon>Lophotrochozoa</taxon>
        <taxon>Platyhelminthes</taxon>
        <taxon>Trematoda</taxon>
        <taxon>Digenea</taxon>
        <taxon>Strigeidida</taxon>
        <taxon>Schistosomatoidea</taxon>
        <taxon>Schistosomatidae</taxon>
        <taxon>Trichobilharzia</taxon>
    </lineage>
</organism>
<evidence type="ECO:0000313" key="6">
    <source>
        <dbReference type="WBParaSite" id="TREG1_52110.2"/>
    </source>
</evidence>
<dbReference type="PANTHER" id="PTHR28634:SF1">
    <property type="entry name" value="ZINC FINGER B-BOX DOMAIN-CONTAINING PROTEIN 1"/>
    <property type="match status" value="1"/>
</dbReference>
<feature type="compositionally biased region" description="Polar residues" evidence="3">
    <location>
        <begin position="279"/>
        <end position="303"/>
    </location>
</feature>
<feature type="coiled-coil region" evidence="2">
    <location>
        <begin position="10"/>
        <end position="37"/>
    </location>
</feature>
<dbReference type="InterPro" id="IPR000315">
    <property type="entry name" value="Znf_B-box"/>
</dbReference>
<evidence type="ECO:0000256" key="1">
    <source>
        <dbReference type="PROSITE-ProRule" id="PRU00024"/>
    </source>
</evidence>
<keyword evidence="1" id="KW-0479">Metal-binding</keyword>
<proteinExistence type="predicted"/>
<accession>A0AA85JXP5</accession>
<feature type="compositionally biased region" description="Polar residues" evidence="3">
    <location>
        <begin position="49"/>
        <end position="63"/>
    </location>
</feature>
<reference evidence="6" key="2">
    <citation type="submission" date="2023-11" db="UniProtKB">
        <authorList>
            <consortium name="WormBaseParasite"/>
        </authorList>
    </citation>
    <scope>IDENTIFICATION</scope>
</reference>
<reference evidence="5" key="1">
    <citation type="submission" date="2022-06" db="EMBL/GenBank/DDBJ databases">
        <authorList>
            <person name="Berger JAMES D."/>
            <person name="Berger JAMES D."/>
        </authorList>
    </citation>
    <scope>NUCLEOTIDE SEQUENCE [LARGE SCALE GENOMIC DNA]</scope>
</reference>
<sequence>MKKLDRRFDTVKQREENKLLETENREIEERLKLLKSTLYAEISKRNKSSSESIWDSNRSPSTTHKPRSDALIDVSKLRFKTLKPISAPKNKPADIHSDVIQKLVDSYKSPSRNSVNKHRKKCGQCEDRIAVVSCQECSEYYCAKCFATFHMKGALRRHHSVPISTPTSRFDSSQPKEVGEIKLSTRSTHSVSTGCQSSLDVTSKSSSALQTEDIDGLEINQCFDNKRFQEESKKPSTVIPGRNVSTLCKSPTPIEIHFTPSISYAEKLLLHLHRNSKLQHTGNESSTHRQIISGETISANSVDETQKQKEENNEKERILQDFQLNRISFDELHQLATMEVQLNDTLALYPVEDLEPVSFERNEIMNTKNDDKLGENNFDGKLLISETFSSEDNLSEVNEAFKAEQYPKAKSAEEDEEIEKEVVVVNRNEEASILNSPQNLWQPGRSVYSPDSFMDFDINKTVAEYLNMILDEKSVNKTDVEDDYYEEFRNTTESPIQSQKTPSMTHHSKNTSKTRIVEATNEEYDSEGDNEYNSLYDSLG</sequence>
<evidence type="ECO:0000259" key="4">
    <source>
        <dbReference type="PROSITE" id="PS50119"/>
    </source>
</evidence>
<keyword evidence="2" id="KW-0175">Coiled coil</keyword>
<dbReference type="Gene3D" id="4.10.830.40">
    <property type="match status" value="1"/>
</dbReference>
<dbReference type="AlphaFoldDB" id="A0AA85JXP5"/>
<evidence type="ECO:0000256" key="2">
    <source>
        <dbReference type="SAM" id="Coils"/>
    </source>
</evidence>
<dbReference type="PANTHER" id="PTHR28634">
    <property type="entry name" value="ZINC FINGER B-BOX DOMAIN-CONTAINING PROTEIN 1"/>
    <property type="match status" value="1"/>
</dbReference>
<feature type="region of interest" description="Disordered" evidence="3">
    <location>
        <begin position="279"/>
        <end position="314"/>
    </location>
</feature>
<protein>
    <recommendedName>
        <fullName evidence="4">B box-type domain-containing protein</fullName>
    </recommendedName>
</protein>
<keyword evidence="5" id="KW-1185">Reference proteome</keyword>
<feature type="region of interest" description="Disordered" evidence="3">
    <location>
        <begin position="487"/>
        <end position="540"/>
    </location>
</feature>
<dbReference type="GO" id="GO:0008270">
    <property type="term" value="F:zinc ion binding"/>
    <property type="evidence" value="ECO:0007669"/>
    <property type="project" value="UniProtKB-KW"/>
</dbReference>
<dbReference type="Pfam" id="PF22586">
    <property type="entry name" value="ANCHR-like_BBOX"/>
    <property type="match status" value="1"/>
</dbReference>
<feature type="region of interest" description="Disordered" evidence="3">
    <location>
        <begin position="43"/>
        <end position="68"/>
    </location>
</feature>
<feature type="compositionally biased region" description="Basic and acidic residues" evidence="3">
    <location>
        <begin position="304"/>
        <end position="314"/>
    </location>
</feature>
<dbReference type="WBParaSite" id="TREG1_52110.2">
    <property type="protein sequence ID" value="TREG1_52110.2"/>
    <property type="gene ID" value="TREG1_52110"/>
</dbReference>
<keyword evidence="1" id="KW-0862">Zinc</keyword>
<feature type="compositionally biased region" description="Acidic residues" evidence="3">
    <location>
        <begin position="520"/>
        <end position="530"/>
    </location>
</feature>
<feature type="compositionally biased region" description="Polar residues" evidence="3">
    <location>
        <begin position="531"/>
        <end position="540"/>
    </location>
</feature>
<feature type="domain" description="B box-type" evidence="4">
    <location>
        <begin position="117"/>
        <end position="163"/>
    </location>
</feature>
<feature type="compositionally biased region" description="Polar residues" evidence="3">
    <location>
        <begin position="491"/>
        <end position="505"/>
    </location>
</feature>
<evidence type="ECO:0000256" key="3">
    <source>
        <dbReference type="SAM" id="MobiDB-lite"/>
    </source>
</evidence>